<name>W4GY27_APHAT</name>
<sequence>MTWLHVSGKGFCTGKSYSTLIEILESERRGTGANRTPIVASINHHLDPLAPTTRNLE</sequence>
<proteinExistence type="predicted"/>
<evidence type="ECO:0000313" key="1">
    <source>
        <dbReference type="EMBL" id="ETV84241.1"/>
    </source>
</evidence>
<dbReference type="AlphaFoldDB" id="W4GY27"/>
<protein>
    <submittedName>
        <fullName evidence="1">Uncharacterized protein</fullName>
    </submittedName>
</protein>
<dbReference type="RefSeq" id="XP_009825933.1">
    <property type="nucleotide sequence ID" value="XM_009827631.1"/>
</dbReference>
<gene>
    <name evidence="1" type="ORF">H257_03502</name>
</gene>
<dbReference type="VEuPathDB" id="FungiDB:H257_03502"/>
<organism evidence="1">
    <name type="scientific">Aphanomyces astaci</name>
    <name type="common">Crayfish plague agent</name>
    <dbReference type="NCBI Taxonomy" id="112090"/>
    <lineage>
        <taxon>Eukaryota</taxon>
        <taxon>Sar</taxon>
        <taxon>Stramenopiles</taxon>
        <taxon>Oomycota</taxon>
        <taxon>Saprolegniomycetes</taxon>
        <taxon>Saprolegniales</taxon>
        <taxon>Verrucalvaceae</taxon>
        <taxon>Aphanomyces</taxon>
    </lineage>
</organism>
<dbReference type="GeneID" id="20805498"/>
<accession>W4GY27</accession>
<reference evidence="1" key="1">
    <citation type="submission" date="2013-12" db="EMBL/GenBank/DDBJ databases">
        <title>The Genome Sequence of Aphanomyces astaci APO3.</title>
        <authorList>
            <consortium name="The Broad Institute Genomics Platform"/>
            <person name="Russ C."/>
            <person name="Tyler B."/>
            <person name="van West P."/>
            <person name="Dieguez-Uribeondo J."/>
            <person name="Young S.K."/>
            <person name="Zeng Q."/>
            <person name="Gargeya S."/>
            <person name="Fitzgerald M."/>
            <person name="Abouelleil A."/>
            <person name="Alvarado L."/>
            <person name="Chapman S.B."/>
            <person name="Gainer-Dewar J."/>
            <person name="Goldberg J."/>
            <person name="Griggs A."/>
            <person name="Gujja S."/>
            <person name="Hansen M."/>
            <person name="Howarth C."/>
            <person name="Imamovic A."/>
            <person name="Ireland A."/>
            <person name="Larimer J."/>
            <person name="McCowan C."/>
            <person name="Murphy C."/>
            <person name="Pearson M."/>
            <person name="Poon T.W."/>
            <person name="Priest M."/>
            <person name="Roberts A."/>
            <person name="Saif S."/>
            <person name="Shea T."/>
            <person name="Sykes S."/>
            <person name="Wortman J."/>
            <person name="Nusbaum C."/>
            <person name="Birren B."/>
        </authorList>
    </citation>
    <scope>NUCLEOTIDE SEQUENCE [LARGE SCALE GENOMIC DNA]</scope>
    <source>
        <strain evidence="1">APO3</strain>
    </source>
</reference>
<dbReference type="EMBL" id="KI913119">
    <property type="protein sequence ID" value="ETV84241.1"/>
    <property type="molecule type" value="Genomic_DNA"/>
</dbReference>